<keyword evidence="2" id="KW-1185">Reference proteome</keyword>
<dbReference type="Proteomes" id="UP000631114">
    <property type="component" value="Unassembled WGS sequence"/>
</dbReference>
<dbReference type="GO" id="GO:0005975">
    <property type="term" value="P:carbohydrate metabolic process"/>
    <property type="evidence" value="ECO:0007669"/>
    <property type="project" value="InterPro"/>
</dbReference>
<dbReference type="AlphaFoldDB" id="A0A835HVJ2"/>
<evidence type="ECO:0008006" key="3">
    <source>
        <dbReference type="Google" id="ProtNLM"/>
    </source>
</evidence>
<dbReference type="PANTHER" id="PTHR23421">
    <property type="entry name" value="BETA-GALACTOSIDASE RELATED"/>
    <property type="match status" value="1"/>
</dbReference>
<accession>A0A835HVJ2</accession>
<sequence>VKIDPDEAFLNNEQYPVLTVLSAGHALHVFLNGQLSGKQGTVYGSLENYKLTFISSVKLIAGINKISLLSIAVGLPNSGPHFKTWNVGVLGPIMLNDLNEGRRDLSWKNWSYKVGLAIRSFKFPLIPPNRGRLFRFLPAD</sequence>
<dbReference type="GO" id="GO:0004553">
    <property type="term" value="F:hydrolase activity, hydrolyzing O-glycosyl compounds"/>
    <property type="evidence" value="ECO:0007669"/>
    <property type="project" value="InterPro"/>
</dbReference>
<evidence type="ECO:0000313" key="2">
    <source>
        <dbReference type="Proteomes" id="UP000631114"/>
    </source>
</evidence>
<proteinExistence type="predicted"/>
<name>A0A835HVJ2_9MAGN</name>
<organism evidence="1 2">
    <name type="scientific">Coptis chinensis</name>
    <dbReference type="NCBI Taxonomy" id="261450"/>
    <lineage>
        <taxon>Eukaryota</taxon>
        <taxon>Viridiplantae</taxon>
        <taxon>Streptophyta</taxon>
        <taxon>Embryophyta</taxon>
        <taxon>Tracheophyta</taxon>
        <taxon>Spermatophyta</taxon>
        <taxon>Magnoliopsida</taxon>
        <taxon>Ranunculales</taxon>
        <taxon>Ranunculaceae</taxon>
        <taxon>Coptidoideae</taxon>
        <taxon>Coptis</taxon>
    </lineage>
</organism>
<dbReference type="InterPro" id="IPR008979">
    <property type="entry name" value="Galactose-bd-like_sf"/>
</dbReference>
<gene>
    <name evidence="1" type="ORF">IFM89_029469</name>
</gene>
<protein>
    <recommendedName>
        <fullName evidence="3">Beta-galactosidase</fullName>
    </recommendedName>
</protein>
<feature type="non-terminal residue" evidence="1">
    <location>
        <position position="1"/>
    </location>
</feature>
<dbReference type="EMBL" id="JADFTS010000005">
    <property type="protein sequence ID" value="KAF9606870.1"/>
    <property type="molecule type" value="Genomic_DNA"/>
</dbReference>
<dbReference type="InterPro" id="IPR001944">
    <property type="entry name" value="Glycoside_Hdrlase_35"/>
</dbReference>
<feature type="non-terminal residue" evidence="1">
    <location>
        <position position="140"/>
    </location>
</feature>
<reference evidence="1 2" key="1">
    <citation type="submission" date="2020-10" db="EMBL/GenBank/DDBJ databases">
        <title>The Coptis chinensis genome and diversification of protoberbering-type alkaloids.</title>
        <authorList>
            <person name="Wang B."/>
            <person name="Shu S."/>
            <person name="Song C."/>
            <person name="Liu Y."/>
        </authorList>
    </citation>
    <scope>NUCLEOTIDE SEQUENCE [LARGE SCALE GENOMIC DNA]</scope>
    <source>
        <strain evidence="1">HL-2020</strain>
        <tissue evidence="1">Leaf</tissue>
    </source>
</reference>
<evidence type="ECO:0000313" key="1">
    <source>
        <dbReference type="EMBL" id="KAF9606870.1"/>
    </source>
</evidence>
<dbReference type="SUPFAM" id="SSF49785">
    <property type="entry name" value="Galactose-binding domain-like"/>
    <property type="match status" value="1"/>
</dbReference>
<comment type="caution">
    <text evidence="1">The sequence shown here is derived from an EMBL/GenBank/DDBJ whole genome shotgun (WGS) entry which is preliminary data.</text>
</comment>
<dbReference type="OrthoDB" id="1657402at2759"/>